<feature type="coiled-coil region" evidence="1">
    <location>
        <begin position="91"/>
        <end position="118"/>
    </location>
</feature>
<keyword evidence="4" id="KW-1185">Reference proteome</keyword>
<evidence type="ECO:0000313" key="4">
    <source>
        <dbReference type="Proteomes" id="UP000807306"/>
    </source>
</evidence>
<keyword evidence="1" id="KW-0175">Coiled coil</keyword>
<dbReference type="EMBL" id="MU157825">
    <property type="protein sequence ID" value="KAF9534762.1"/>
    <property type="molecule type" value="Genomic_DNA"/>
</dbReference>
<gene>
    <name evidence="3" type="ORF">CPB83DRAFT_214061</name>
</gene>
<name>A0A9P6ETV0_9AGAR</name>
<feature type="region of interest" description="Disordered" evidence="2">
    <location>
        <begin position="606"/>
        <end position="634"/>
    </location>
</feature>
<evidence type="ECO:0008006" key="5">
    <source>
        <dbReference type="Google" id="ProtNLM"/>
    </source>
</evidence>
<evidence type="ECO:0000256" key="1">
    <source>
        <dbReference type="SAM" id="Coils"/>
    </source>
</evidence>
<evidence type="ECO:0000256" key="2">
    <source>
        <dbReference type="SAM" id="MobiDB-lite"/>
    </source>
</evidence>
<dbReference type="Gene3D" id="1.20.1280.50">
    <property type="match status" value="1"/>
</dbReference>
<dbReference type="OrthoDB" id="3365698at2759"/>
<sequence length="634" mass="72230">MVDYLIPQNIKSSHPYILAKSSLKLFVVERRQEAGAYLSSICKKTLKTERTARRLRGIILPLVPGVPRVTLPDSSVSHLLSSNEVPSVEDAHKTAITIKAAKKQLQRLQDKLFESNGVDLVAKRRWRRTPLWIAAMQCKISQVEAFIQAHEVVISPFKRLPTEILQEIFSWITLPTKQHIFSQWPTVKDVPFFVGQVCSFWRSAALKTPLLWNLFPIFVLKIRDTSRTTTQLLLLDELLLRAGTESALDFMLYTSKEDQDIRLCYHHAVLERLMQHSSRWRNVVLNLRLNLFMSIKGIMGPLTNLETLKLKIYPPVPTPLSNHREITFFSAAPRLRAVGLEGLPTSFLDLPFTQLELYEEREMVSNILTYVVPHSLYHLTHLSLSDIPASPPIIFPYLLSLNIAISTRFATFSFQSLILPSLTHLHVLSCLDEVFPSCIPMLISSAETRDDRECPLQEFGYRDAAMHFSTFEPGLLTQLLEATPRLSSLTVPLPLLEDIRRLSNVHASGCLVPRLTKCRFLIQENNDLPDEYVYPLNQLAHSRCENHHLRLTGAPMLPFGGIRDSVYICRLINLSLYFTNTTKVHAPSASARLNGYHTFYPISLSHQKTTSTKRPSAREPERTTRGRVSLASEW</sequence>
<accession>A0A9P6ETV0</accession>
<comment type="caution">
    <text evidence="3">The sequence shown here is derived from an EMBL/GenBank/DDBJ whole genome shotgun (WGS) entry which is preliminary data.</text>
</comment>
<dbReference type="Proteomes" id="UP000807306">
    <property type="component" value="Unassembled WGS sequence"/>
</dbReference>
<proteinExistence type="predicted"/>
<organism evidence="3 4">
    <name type="scientific">Crepidotus variabilis</name>
    <dbReference type="NCBI Taxonomy" id="179855"/>
    <lineage>
        <taxon>Eukaryota</taxon>
        <taxon>Fungi</taxon>
        <taxon>Dikarya</taxon>
        <taxon>Basidiomycota</taxon>
        <taxon>Agaricomycotina</taxon>
        <taxon>Agaricomycetes</taxon>
        <taxon>Agaricomycetidae</taxon>
        <taxon>Agaricales</taxon>
        <taxon>Agaricineae</taxon>
        <taxon>Crepidotaceae</taxon>
        <taxon>Crepidotus</taxon>
    </lineage>
</organism>
<dbReference type="AlphaFoldDB" id="A0A9P6ETV0"/>
<reference evidence="3" key="1">
    <citation type="submission" date="2020-11" db="EMBL/GenBank/DDBJ databases">
        <authorList>
            <consortium name="DOE Joint Genome Institute"/>
            <person name="Ahrendt S."/>
            <person name="Riley R."/>
            <person name="Andreopoulos W."/>
            <person name="Labutti K."/>
            <person name="Pangilinan J."/>
            <person name="Ruiz-Duenas F.J."/>
            <person name="Barrasa J.M."/>
            <person name="Sanchez-Garcia M."/>
            <person name="Camarero S."/>
            <person name="Miyauchi S."/>
            <person name="Serrano A."/>
            <person name="Linde D."/>
            <person name="Babiker R."/>
            <person name="Drula E."/>
            <person name="Ayuso-Fernandez I."/>
            <person name="Pacheco R."/>
            <person name="Padilla G."/>
            <person name="Ferreira P."/>
            <person name="Barriuso J."/>
            <person name="Kellner H."/>
            <person name="Castanera R."/>
            <person name="Alfaro M."/>
            <person name="Ramirez L."/>
            <person name="Pisabarro A.G."/>
            <person name="Kuo A."/>
            <person name="Tritt A."/>
            <person name="Lipzen A."/>
            <person name="He G."/>
            <person name="Yan M."/>
            <person name="Ng V."/>
            <person name="Cullen D."/>
            <person name="Martin F."/>
            <person name="Rosso M.-N."/>
            <person name="Henrissat B."/>
            <person name="Hibbett D."/>
            <person name="Martinez A.T."/>
            <person name="Grigoriev I.V."/>
        </authorList>
    </citation>
    <scope>NUCLEOTIDE SEQUENCE</scope>
    <source>
        <strain evidence="3">CBS 506.95</strain>
    </source>
</reference>
<protein>
    <recommendedName>
        <fullName evidence="5">F-box domain-containing protein</fullName>
    </recommendedName>
</protein>
<evidence type="ECO:0000313" key="3">
    <source>
        <dbReference type="EMBL" id="KAF9534762.1"/>
    </source>
</evidence>